<gene>
    <name evidence="1" type="ORF">ASPBRDRAFT_669514</name>
</gene>
<dbReference type="EMBL" id="KV878708">
    <property type="protein sequence ID" value="OJJ65767.1"/>
    <property type="molecule type" value="Genomic_DNA"/>
</dbReference>
<dbReference type="VEuPathDB" id="FungiDB:ASPBRDRAFT_669514"/>
<sequence>MLLNSILECIFGTLVNGPLPLPDPRSAAAASNIVTKILNADTPYSLHKQLNEEVSTNGWTNAIAQATLHGLDNAIGAGAEMAQAASDAAAQSKHAAIGFARDHPVYATLIALGI</sequence>
<dbReference type="OMA" id="IRTTSWT"/>
<reference evidence="2" key="1">
    <citation type="journal article" date="2017" name="Genome Biol.">
        <title>Comparative genomics reveals high biological diversity and specific adaptations in the industrially and medically important fungal genus Aspergillus.</title>
        <authorList>
            <person name="de Vries R.P."/>
            <person name="Riley R."/>
            <person name="Wiebenga A."/>
            <person name="Aguilar-Osorio G."/>
            <person name="Amillis S."/>
            <person name="Uchima C.A."/>
            <person name="Anderluh G."/>
            <person name="Asadollahi M."/>
            <person name="Askin M."/>
            <person name="Barry K."/>
            <person name="Battaglia E."/>
            <person name="Bayram O."/>
            <person name="Benocci T."/>
            <person name="Braus-Stromeyer S.A."/>
            <person name="Caldana C."/>
            <person name="Canovas D."/>
            <person name="Cerqueira G.C."/>
            <person name="Chen F."/>
            <person name="Chen W."/>
            <person name="Choi C."/>
            <person name="Clum A."/>
            <person name="Dos Santos R.A."/>
            <person name="Damasio A.R."/>
            <person name="Diallinas G."/>
            <person name="Emri T."/>
            <person name="Fekete E."/>
            <person name="Flipphi M."/>
            <person name="Freyberg S."/>
            <person name="Gallo A."/>
            <person name="Gournas C."/>
            <person name="Habgood R."/>
            <person name="Hainaut M."/>
            <person name="Harispe M.L."/>
            <person name="Henrissat B."/>
            <person name="Hilden K.S."/>
            <person name="Hope R."/>
            <person name="Hossain A."/>
            <person name="Karabika E."/>
            <person name="Karaffa L."/>
            <person name="Karanyi Z."/>
            <person name="Krasevec N."/>
            <person name="Kuo A."/>
            <person name="Kusch H."/>
            <person name="LaButti K."/>
            <person name="Lagendijk E.L."/>
            <person name="Lapidus A."/>
            <person name="Levasseur A."/>
            <person name="Lindquist E."/>
            <person name="Lipzen A."/>
            <person name="Logrieco A.F."/>
            <person name="MacCabe A."/>
            <person name="Maekelae M.R."/>
            <person name="Malavazi I."/>
            <person name="Melin P."/>
            <person name="Meyer V."/>
            <person name="Mielnichuk N."/>
            <person name="Miskei M."/>
            <person name="Molnar A.P."/>
            <person name="Mule G."/>
            <person name="Ngan C.Y."/>
            <person name="Orejas M."/>
            <person name="Orosz E."/>
            <person name="Ouedraogo J.P."/>
            <person name="Overkamp K.M."/>
            <person name="Park H.-S."/>
            <person name="Perrone G."/>
            <person name="Piumi F."/>
            <person name="Punt P.J."/>
            <person name="Ram A.F."/>
            <person name="Ramon A."/>
            <person name="Rauscher S."/>
            <person name="Record E."/>
            <person name="Riano-Pachon D.M."/>
            <person name="Robert V."/>
            <person name="Roehrig J."/>
            <person name="Ruller R."/>
            <person name="Salamov A."/>
            <person name="Salih N.S."/>
            <person name="Samson R.A."/>
            <person name="Sandor E."/>
            <person name="Sanguinetti M."/>
            <person name="Schuetze T."/>
            <person name="Sepcic K."/>
            <person name="Shelest E."/>
            <person name="Sherlock G."/>
            <person name="Sophianopoulou V."/>
            <person name="Squina F.M."/>
            <person name="Sun H."/>
            <person name="Susca A."/>
            <person name="Todd R.B."/>
            <person name="Tsang A."/>
            <person name="Unkles S.E."/>
            <person name="van de Wiele N."/>
            <person name="van Rossen-Uffink D."/>
            <person name="Oliveira J.V."/>
            <person name="Vesth T.C."/>
            <person name="Visser J."/>
            <person name="Yu J.-H."/>
            <person name="Zhou M."/>
            <person name="Andersen M.R."/>
            <person name="Archer D.B."/>
            <person name="Baker S.E."/>
            <person name="Benoit I."/>
            <person name="Brakhage A.A."/>
            <person name="Braus G.H."/>
            <person name="Fischer R."/>
            <person name="Frisvad J.C."/>
            <person name="Goldman G.H."/>
            <person name="Houbraken J."/>
            <person name="Oakley B."/>
            <person name="Pocsi I."/>
            <person name="Scazzocchio C."/>
            <person name="Seiboth B."/>
            <person name="vanKuyk P.A."/>
            <person name="Wortman J."/>
            <person name="Dyer P.S."/>
            <person name="Grigoriev I.V."/>
        </authorList>
    </citation>
    <scope>NUCLEOTIDE SEQUENCE [LARGE SCALE GENOMIC DNA]</scope>
    <source>
        <strain evidence="2">CBS 101740 / IMI 381727 / IBT 21946</strain>
    </source>
</reference>
<dbReference type="RefSeq" id="XP_067473018.1">
    <property type="nucleotide sequence ID" value="XM_067628818.1"/>
</dbReference>
<name>A0A1L9U273_ASPBC</name>
<protein>
    <submittedName>
        <fullName evidence="1">Uncharacterized protein</fullName>
    </submittedName>
</protein>
<keyword evidence="2" id="KW-1185">Reference proteome</keyword>
<accession>A0A1L9U273</accession>
<evidence type="ECO:0000313" key="1">
    <source>
        <dbReference type="EMBL" id="OJJ65767.1"/>
    </source>
</evidence>
<organism evidence="1 2">
    <name type="scientific">Aspergillus brasiliensis (strain CBS 101740 / IMI 381727 / IBT 21946)</name>
    <dbReference type="NCBI Taxonomy" id="767769"/>
    <lineage>
        <taxon>Eukaryota</taxon>
        <taxon>Fungi</taxon>
        <taxon>Dikarya</taxon>
        <taxon>Ascomycota</taxon>
        <taxon>Pezizomycotina</taxon>
        <taxon>Eurotiomycetes</taxon>
        <taxon>Eurotiomycetidae</taxon>
        <taxon>Eurotiales</taxon>
        <taxon>Aspergillaceae</taxon>
        <taxon>Aspergillus</taxon>
        <taxon>Aspergillus subgen. Circumdati</taxon>
    </lineage>
</organism>
<proteinExistence type="predicted"/>
<dbReference type="GeneID" id="93581306"/>
<evidence type="ECO:0000313" key="2">
    <source>
        <dbReference type="Proteomes" id="UP000184499"/>
    </source>
</evidence>
<dbReference type="Proteomes" id="UP000184499">
    <property type="component" value="Unassembled WGS sequence"/>
</dbReference>
<dbReference type="AlphaFoldDB" id="A0A1L9U273"/>
<dbReference type="OrthoDB" id="440424at2759"/>